<feature type="transmembrane region" description="Helical" evidence="5">
    <location>
        <begin position="215"/>
        <end position="233"/>
    </location>
</feature>
<feature type="transmembrane region" description="Helical" evidence="5">
    <location>
        <begin position="110"/>
        <end position="129"/>
    </location>
</feature>
<feature type="domain" description="O-antigen ligase-related" evidence="6">
    <location>
        <begin position="225"/>
        <end position="351"/>
    </location>
</feature>
<comment type="subcellular location">
    <subcellularLocation>
        <location evidence="1">Membrane</location>
        <topology evidence="1">Multi-pass membrane protein</topology>
    </subcellularLocation>
</comment>
<organism evidence="7 8">
    <name type="scientific">Ectopseudomonas mendocina</name>
    <name type="common">Pseudomonas mendocina</name>
    <dbReference type="NCBI Taxonomy" id="300"/>
    <lineage>
        <taxon>Bacteria</taxon>
        <taxon>Pseudomonadati</taxon>
        <taxon>Pseudomonadota</taxon>
        <taxon>Gammaproteobacteria</taxon>
        <taxon>Pseudomonadales</taxon>
        <taxon>Pseudomonadaceae</taxon>
        <taxon>Ectopseudomonas</taxon>
    </lineage>
</organism>
<name>A0A379IY91_ECTME</name>
<evidence type="ECO:0000313" key="7">
    <source>
        <dbReference type="EMBL" id="SUD41154.1"/>
    </source>
</evidence>
<feature type="transmembrane region" description="Helical" evidence="5">
    <location>
        <begin position="239"/>
        <end position="255"/>
    </location>
</feature>
<dbReference type="GO" id="GO:0016020">
    <property type="term" value="C:membrane"/>
    <property type="evidence" value="ECO:0007669"/>
    <property type="project" value="UniProtKB-SubCell"/>
</dbReference>
<protein>
    <submittedName>
        <fullName evidence="7">O-antigen polymerase protein</fullName>
    </submittedName>
</protein>
<feature type="transmembrane region" description="Helical" evidence="5">
    <location>
        <begin position="338"/>
        <end position="358"/>
    </location>
</feature>
<keyword evidence="4 5" id="KW-0472">Membrane</keyword>
<proteinExistence type="predicted"/>
<evidence type="ECO:0000256" key="3">
    <source>
        <dbReference type="ARBA" id="ARBA00022989"/>
    </source>
</evidence>
<dbReference type="InterPro" id="IPR007016">
    <property type="entry name" value="O-antigen_ligase-rel_domated"/>
</dbReference>
<dbReference type="InterPro" id="IPR051533">
    <property type="entry name" value="WaaL-like"/>
</dbReference>
<evidence type="ECO:0000313" key="8">
    <source>
        <dbReference type="Proteomes" id="UP000254260"/>
    </source>
</evidence>
<gene>
    <name evidence="7" type="ORF">NCTC10899_04015</name>
</gene>
<dbReference type="Proteomes" id="UP000254260">
    <property type="component" value="Unassembled WGS sequence"/>
</dbReference>
<reference evidence="7 8" key="1">
    <citation type="submission" date="2018-06" db="EMBL/GenBank/DDBJ databases">
        <authorList>
            <consortium name="Pathogen Informatics"/>
            <person name="Doyle S."/>
        </authorList>
    </citation>
    <scope>NUCLEOTIDE SEQUENCE [LARGE SCALE GENOMIC DNA]</scope>
    <source>
        <strain evidence="7 8">NCTC10899</strain>
    </source>
</reference>
<feature type="transmembrane region" description="Helical" evidence="5">
    <location>
        <begin position="134"/>
        <end position="153"/>
    </location>
</feature>
<feature type="transmembrane region" description="Helical" evidence="5">
    <location>
        <begin position="370"/>
        <end position="392"/>
    </location>
</feature>
<evidence type="ECO:0000256" key="4">
    <source>
        <dbReference type="ARBA" id="ARBA00023136"/>
    </source>
</evidence>
<evidence type="ECO:0000256" key="1">
    <source>
        <dbReference type="ARBA" id="ARBA00004141"/>
    </source>
</evidence>
<keyword evidence="2 5" id="KW-0812">Transmembrane</keyword>
<dbReference type="PANTHER" id="PTHR37422">
    <property type="entry name" value="TEICHURONIC ACID BIOSYNTHESIS PROTEIN TUAE"/>
    <property type="match status" value="1"/>
</dbReference>
<dbReference type="PANTHER" id="PTHR37422:SF13">
    <property type="entry name" value="LIPOPOLYSACCHARIDE BIOSYNTHESIS PROTEIN PA4999-RELATED"/>
    <property type="match status" value="1"/>
</dbReference>
<keyword evidence="3 5" id="KW-1133">Transmembrane helix</keyword>
<feature type="transmembrane region" description="Helical" evidence="5">
    <location>
        <begin position="81"/>
        <end position="98"/>
    </location>
</feature>
<feature type="transmembrane region" description="Helical" evidence="5">
    <location>
        <begin position="262"/>
        <end position="279"/>
    </location>
</feature>
<dbReference type="RefSeq" id="WP_115292080.1">
    <property type="nucleotide sequence ID" value="NZ_CBCRWL010000001.1"/>
</dbReference>
<evidence type="ECO:0000256" key="2">
    <source>
        <dbReference type="ARBA" id="ARBA00022692"/>
    </source>
</evidence>
<dbReference type="EMBL" id="UGUU01000001">
    <property type="protein sequence ID" value="SUD41154.1"/>
    <property type="molecule type" value="Genomic_DNA"/>
</dbReference>
<feature type="transmembrane region" description="Helical" evidence="5">
    <location>
        <begin position="190"/>
        <end position="208"/>
    </location>
</feature>
<sequence>MELFHSVQRLASRVFSYDSSHTALAPGWLAVLSLGLFIQIAGILLIADGSRYSTQVHLLLMLPSLILLLIRPDFRLWKQPVVLALTSLLICLMLNALWRTETSDKSTGDWLKVTLFILLYVHAVGRLALHPRTLLAVLTICGALAAMFAWLTVLHQFGIKATPLDYATIREEARLYTLDWQGLGNLKHPVVAGLYYGIFIIILTQRLVAAPPKAWRSALILFGIAGLCIYVLLTFSRGAWISTLVAGLCLLLLFPGRTSRTLLISGAFLLLGMLVMFWPEVRNEWLVRGASRRDMIWLSWLAHLPDFWLWGVGPGAQFDFTYPWGGSVKHAHSLYLQLWYQLGLPGIILFILFLGCLLEKGWRLRQQPPARLGLALLILAMMAMLTDVHALLLRPNHYWVLFWLPAGILIGLQPTHPEHIRQSGPNA</sequence>
<dbReference type="Pfam" id="PF04932">
    <property type="entry name" value="Wzy_C"/>
    <property type="match status" value="1"/>
</dbReference>
<feature type="transmembrane region" description="Helical" evidence="5">
    <location>
        <begin position="21"/>
        <end position="46"/>
    </location>
</feature>
<dbReference type="OrthoDB" id="6189881at2"/>
<dbReference type="AlphaFoldDB" id="A0A379IY91"/>
<accession>A0A379IY91</accession>
<evidence type="ECO:0000256" key="5">
    <source>
        <dbReference type="SAM" id="Phobius"/>
    </source>
</evidence>
<evidence type="ECO:0000259" key="6">
    <source>
        <dbReference type="Pfam" id="PF04932"/>
    </source>
</evidence>